<keyword evidence="10" id="KW-0472">Membrane</keyword>
<comment type="caution">
    <text evidence="11">The sequence shown here is derived from an EMBL/GenBank/DDBJ whole genome shotgun (WGS) entry which is preliminary data.</text>
</comment>
<reference evidence="11" key="1">
    <citation type="submission" date="2022-07" db="EMBL/GenBank/DDBJ databases">
        <title>Genome Sequence of Physisporinus lineatus.</title>
        <authorList>
            <person name="Buettner E."/>
        </authorList>
    </citation>
    <scope>NUCLEOTIDE SEQUENCE</scope>
    <source>
        <strain evidence="11">VT162</strain>
    </source>
</reference>
<keyword evidence="7" id="KW-0408">Iron</keyword>
<dbReference type="PANTHER" id="PTHR24305">
    <property type="entry name" value="CYTOCHROME P450"/>
    <property type="match status" value="1"/>
</dbReference>
<dbReference type="GO" id="GO:0004497">
    <property type="term" value="F:monooxygenase activity"/>
    <property type="evidence" value="ECO:0007669"/>
    <property type="project" value="UniProtKB-KW"/>
</dbReference>
<dbReference type="PRINTS" id="PR00463">
    <property type="entry name" value="EP450I"/>
</dbReference>
<evidence type="ECO:0000256" key="2">
    <source>
        <dbReference type="ARBA" id="ARBA00005179"/>
    </source>
</evidence>
<feature type="compositionally biased region" description="Polar residues" evidence="9">
    <location>
        <begin position="481"/>
        <end position="494"/>
    </location>
</feature>
<dbReference type="GO" id="GO:0016705">
    <property type="term" value="F:oxidoreductase activity, acting on paired donors, with incorporation or reduction of molecular oxygen"/>
    <property type="evidence" value="ECO:0007669"/>
    <property type="project" value="InterPro"/>
</dbReference>
<evidence type="ECO:0000256" key="3">
    <source>
        <dbReference type="ARBA" id="ARBA00010617"/>
    </source>
</evidence>
<keyword evidence="6" id="KW-0560">Oxidoreductase</keyword>
<evidence type="ECO:0000256" key="9">
    <source>
        <dbReference type="SAM" id="MobiDB-lite"/>
    </source>
</evidence>
<sequence>MNSTVSSSTTSASVTHFPLFMFPSTALLVVLALSISFISLSIYRIFFSPLAALPGPWYAAISDLWITTHVVRLQQCSTIQSLFERYGPVVRIGPNKVAFCDATSMRSVYCVHKFDKSNYYKSLLTNNNDHAMTTLPNAQYVVRRKAYAPHYNTPHLALFQPEIHDTTNKLMDILGRIAGKTSVDCLDLLRHFMVDVLAQTNFGSVPGALDKWAMNSKDHLSVAVYDFPKRGVLRSAVPAWAWGLISKFPNARFRQVCDSDSIMAEFVSSKLYDMRAKMQTSKYTGDSDSENCHSWSVYFNIAYSQVTMSCRIKISFRNAWVTCVDTTSTTISYFLWELSRRPDIVAKLQAEIDEVMPEKKGIPDLNILSRLPYLNAFIKEALRLYGAAPSLLERVVPSRASSSISQGDEDFDLMGYALPPGTVVSTQAWSMHRDAEIFPSPETFLPERWLAIDASEREEERLMRQDDTTINAIWSWNTSVRRSESGTNHPQSSRELGRPQLQYFRQSIRDKRKNDGDSRRICQYKLGS</sequence>
<comment type="similarity">
    <text evidence="3">Belongs to the cytochrome P450 family.</text>
</comment>
<evidence type="ECO:0000313" key="11">
    <source>
        <dbReference type="EMBL" id="KAJ3482900.1"/>
    </source>
</evidence>
<organism evidence="11 12">
    <name type="scientific">Meripilus lineatus</name>
    <dbReference type="NCBI Taxonomy" id="2056292"/>
    <lineage>
        <taxon>Eukaryota</taxon>
        <taxon>Fungi</taxon>
        <taxon>Dikarya</taxon>
        <taxon>Basidiomycota</taxon>
        <taxon>Agaricomycotina</taxon>
        <taxon>Agaricomycetes</taxon>
        <taxon>Polyporales</taxon>
        <taxon>Meripilaceae</taxon>
        <taxon>Meripilus</taxon>
    </lineage>
</organism>
<name>A0AAD5V157_9APHY</name>
<dbReference type="Gene3D" id="1.10.630.10">
    <property type="entry name" value="Cytochrome P450"/>
    <property type="match status" value="1"/>
</dbReference>
<accession>A0AAD5V157</accession>
<evidence type="ECO:0000256" key="6">
    <source>
        <dbReference type="ARBA" id="ARBA00023002"/>
    </source>
</evidence>
<dbReference type="EMBL" id="JANAWD010000251">
    <property type="protein sequence ID" value="KAJ3482900.1"/>
    <property type="molecule type" value="Genomic_DNA"/>
</dbReference>
<dbReference type="Pfam" id="PF00067">
    <property type="entry name" value="p450"/>
    <property type="match status" value="1"/>
</dbReference>
<proteinExistence type="inferred from homology"/>
<dbReference type="InterPro" id="IPR050121">
    <property type="entry name" value="Cytochrome_P450_monoxygenase"/>
</dbReference>
<evidence type="ECO:0000256" key="1">
    <source>
        <dbReference type="ARBA" id="ARBA00001971"/>
    </source>
</evidence>
<dbReference type="InterPro" id="IPR002401">
    <property type="entry name" value="Cyt_P450_E_grp-I"/>
</dbReference>
<keyword evidence="10" id="KW-0812">Transmembrane</keyword>
<dbReference type="InterPro" id="IPR001128">
    <property type="entry name" value="Cyt_P450"/>
</dbReference>
<evidence type="ECO:0000256" key="4">
    <source>
        <dbReference type="ARBA" id="ARBA00022617"/>
    </source>
</evidence>
<keyword evidence="8" id="KW-0503">Monooxygenase</keyword>
<dbReference type="SUPFAM" id="SSF48264">
    <property type="entry name" value="Cytochrome P450"/>
    <property type="match status" value="1"/>
</dbReference>
<evidence type="ECO:0000256" key="10">
    <source>
        <dbReference type="SAM" id="Phobius"/>
    </source>
</evidence>
<evidence type="ECO:0000256" key="5">
    <source>
        <dbReference type="ARBA" id="ARBA00022723"/>
    </source>
</evidence>
<evidence type="ECO:0000256" key="8">
    <source>
        <dbReference type="ARBA" id="ARBA00023033"/>
    </source>
</evidence>
<protein>
    <recommendedName>
        <fullName evidence="13">Cytochrome P450</fullName>
    </recommendedName>
</protein>
<evidence type="ECO:0008006" key="13">
    <source>
        <dbReference type="Google" id="ProtNLM"/>
    </source>
</evidence>
<gene>
    <name evidence="11" type="ORF">NLI96_g6661</name>
</gene>
<feature type="transmembrane region" description="Helical" evidence="10">
    <location>
        <begin position="20"/>
        <end position="43"/>
    </location>
</feature>
<dbReference type="AlphaFoldDB" id="A0AAD5V157"/>
<comment type="pathway">
    <text evidence="2">Secondary metabolite biosynthesis.</text>
</comment>
<comment type="cofactor">
    <cofactor evidence="1">
        <name>heme</name>
        <dbReference type="ChEBI" id="CHEBI:30413"/>
    </cofactor>
</comment>
<dbReference type="GO" id="GO:0005506">
    <property type="term" value="F:iron ion binding"/>
    <property type="evidence" value="ECO:0007669"/>
    <property type="project" value="InterPro"/>
</dbReference>
<dbReference type="GO" id="GO:0020037">
    <property type="term" value="F:heme binding"/>
    <property type="evidence" value="ECO:0007669"/>
    <property type="project" value="InterPro"/>
</dbReference>
<keyword evidence="10" id="KW-1133">Transmembrane helix</keyword>
<dbReference type="Proteomes" id="UP001212997">
    <property type="component" value="Unassembled WGS sequence"/>
</dbReference>
<keyword evidence="4" id="KW-0349">Heme</keyword>
<keyword evidence="5" id="KW-0479">Metal-binding</keyword>
<evidence type="ECO:0000313" key="12">
    <source>
        <dbReference type="Proteomes" id="UP001212997"/>
    </source>
</evidence>
<dbReference type="InterPro" id="IPR036396">
    <property type="entry name" value="Cyt_P450_sf"/>
</dbReference>
<keyword evidence="12" id="KW-1185">Reference proteome</keyword>
<evidence type="ECO:0000256" key="7">
    <source>
        <dbReference type="ARBA" id="ARBA00023004"/>
    </source>
</evidence>
<feature type="region of interest" description="Disordered" evidence="9">
    <location>
        <begin position="481"/>
        <end position="500"/>
    </location>
</feature>
<dbReference type="PANTHER" id="PTHR24305:SF166">
    <property type="entry name" value="CYTOCHROME P450 12A4, MITOCHONDRIAL-RELATED"/>
    <property type="match status" value="1"/>
</dbReference>